<protein>
    <submittedName>
        <fullName evidence="1">Uncharacterized protein</fullName>
    </submittedName>
</protein>
<dbReference type="Proteomes" id="UP001162483">
    <property type="component" value="Unassembled WGS sequence"/>
</dbReference>
<comment type="caution">
    <text evidence="1">The sequence shown here is derived from an EMBL/GenBank/DDBJ whole genome shotgun (WGS) entry which is preliminary data.</text>
</comment>
<dbReference type="EMBL" id="CATNWA010015804">
    <property type="protein sequence ID" value="CAI9586950.1"/>
    <property type="molecule type" value="Genomic_DNA"/>
</dbReference>
<organism evidence="1 2">
    <name type="scientific">Staurois parvus</name>
    <dbReference type="NCBI Taxonomy" id="386267"/>
    <lineage>
        <taxon>Eukaryota</taxon>
        <taxon>Metazoa</taxon>
        <taxon>Chordata</taxon>
        <taxon>Craniata</taxon>
        <taxon>Vertebrata</taxon>
        <taxon>Euteleostomi</taxon>
        <taxon>Amphibia</taxon>
        <taxon>Batrachia</taxon>
        <taxon>Anura</taxon>
        <taxon>Neobatrachia</taxon>
        <taxon>Ranoidea</taxon>
        <taxon>Ranidae</taxon>
        <taxon>Staurois</taxon>
    </lineage>
</organism>
<name>A0ABN9ESM1_9NEOB</name>
<evidence type="ECO:0000313" key="1">
    <source>
        <dbReference type="EMBL" id="CAI9586950.1"/>
    </source>
</evidence>
<keyword evidence="2" id="KW-1185">Reference proteome</keyword>
<evidence type="ECO:0000313" key="2">
    <source>
        <dbReference type="Proteomes" id="UP001162483"/>
    </source>
</evidence>
<accession>A0ABN9ESM1</accession>
<proteinExistence type="predicted"/>
<gene>
    <name evidence="1" type="ORF">SPARVUS_LOCUS10477057</name>
</gene>
<sequence>MHPPKKKKYSSNKHQTEHVHVTMASVCIRWWTFEQEEEQRSQDEIAVLHNAEG</sequence>
<reference evidence="1" key="1">
    <citation type="submission" date="2023-05" db="EMBL/GenBank/DDBJ databases">
        <authorList>
            <person name="Stuckert A."/>
        </authorList>
    </citation>
    <scope>NUCLEOTIDE SEQUENCE</scope>
</reference>